<proteinExistence type="predicted"/>
<dbReference type="EMBL" id="CP028339">
    <property type="protein sequence ID" value="AVR88447.1"/>
    <property type="molecule type" value="Genomic_DNA"/>
</dbReference>
<sequence>MSSIPFPILFIMLVFFTMWLILRKFHRIEQQKRNLPERGAYLQAHAQSDARCIACGATELEDQGLTHGGDERRIVSCGKCRTLLYRFVRPAAE</sequence>
<organism evidence="2 3">
    <name type="scientific">Thauera aromatica K172</name>
    <dbReference type="NCBI Taxonomy" id="44139"/>
    <lineage>
        <taxon>Bacteria</taxon>
        <taxon>Pseudomonadati</taxon>
        <taxon>Pseudomonadota</taxon>
        <taxon>Betaproteobacteria</taxon>
        <taxon>Rhodocyclales</taxon>
        <taxon>Zoogloeaceae</taxon>
        <taxon>Thauera</taxon>
    </lineage>
</organism>
<gene>
    <name evidence="2" type="ORF">Tharo_1523</name>
</gene>
<keyword evidence="1" id="KW-0472">Membrane</keyword>
<evidence type="ECO:0000256" key="1">
    <source>
        <dbReference type="SAM" id="Phobius"/>
    </source>
</evidence>
<name>A0A2R4BM86_THAAR</name>
<dbReference type="OrthoDB" id="8527395at2"/>
<dbReference type="AlphaFoldDB" id="A0A2R4BM86"/>
<evidence type="ECO:0000313" key="3">
    <source>
        <dbReference type="Proteomes" id="UP000241885"/>
    </source>
</evidence>
<keyword evidence="1" id="KW-0812">Transmembrane</keyword>
<accession>A0A2R4BM86</accession>
<dbReference type="RefSeq" id="WP_107220694.1">
    <property type="nucleotide sequence ID" value="NZ_CP028339.1"/>
</dbReference>
<keyword evidence="3" id="KW-1185">Reference proteome</keyword>
<dbReference type="KEGG" id="tak:Tharo_1523"/>
<evidence type="ECO:0000313" key="2">
    <source>
        <dbReference type="EMBL" id="AVR88447.1"/>
    </source>
</evidence>
<feature type="transmembrane region" description="Helical" evidence="1">
    <location>
        <begin position="6"/>
        <end position="22"/>
    </location>
</feature>
<protein>
    <submittedName>
        <fullName evidence="2">Uncharacterized protein</fullName>
    </submittedName>
</protein>
<reference evidence="2 3" key="1">
    <citation type="submission" date="2018-03" db="EMBL/GenBank/DDBJ databases">
        <title>Complete genome sequence of Thauera aromatica, a model organism for studying aromatic compound degradation under denitrifying conditions.</title>
        <authorList>
            <person name="Lo H.-Y."/>
            <person name="Goris T."/>
            <person name="Boll M."/>
            <person name="Mueller J.A."/>
        </authorList>
    </citation>
    <scope>NUCLEOTIDE SEQUENCE [LARGE SCALE GENOMIC DNA]</scope>
    <source>
        <strain evidence="2 3">K172</strain>
    </source>
</reference>
<dbReference type="Proteomes" id="UP000241885">
    <property type="component" value="Chromosome"/>
</dbReference>
<keyword evidence="1" id="KW-1133">Transmembrane helix</keyword>